<dbReference type="eggNOG" id="COG1070">
    <property type="taxonomic scope" value="Bacteria"/>
</dbReference>
<dbReference type="CDD" id="cd07771">
    <property type="entry name" value="ASKHA_NBD_FGGY_RhaB-like"/>
    <property type="match status" value="1"/>
</dbReference>
<evidence type="ECO:0000256" key="4">
    <source>
        <dbReference type="ARBA" id="ARBA00022777"/>
    </source>
</evidence>
<sequence>MDAFAAIDLGASSGRVMLGRVADGVITLDEVARFPNRPVRLGGSLHWDLAGLYRGVLDGLRAAATEAEARGDVLVSIGIDTWAVDYGLLGGDGSLLGMPYHYRDQRTWGVAADVRSSIPDRELFERNGIAQLPFNTVYQLLAERESGAQRLDVAEQMLMIPDLLAYWLSGVRVGEVTNASTTGLLDPVSRDWDRALVTRLGLDDRVLPPLAEPGAAIGPVRPDVAEEIGAPDRPPTVVAVGSHDTASAVVAVPAVSTRFAYIASGTWSLVGTELPGPVRTEDVQGAGFTNEAGVDGTTRLLRNVMGMWLVQESMRQWQADGLEVSLPELLEDAEALTDLGSVVDPDLPVFLPPGDMPARIAAECARTGQRVPDGPAEVIRCVMDSLADAYRRSVQSLVELTGTPIDVVHVVGGGSQNALLCQLTADATGLPVVAGPVEGSALGNVLVQARAAGVLSGGLAELRAVVSNSFTLREFAPSAASLSRA</sequence>
<dbReference type="GO" id="GO:0008993">
    <property type="term" value="F:rhamnulokinase activity"/>
    <property type="evidence" value="ECO:0007669"/>
    <property type="project" value="InterPro"/>
</dbReference>
<dbReference type="SUPFAM" id="SSF53067">
    <property type="entry name" value="Actin-like ATPase domain"/>
    <property type="match status" value="2"/>
</dbReference>
<keyword evidence="3" id="KW-0547">Nucleotide-binding</keyword>
<organism evidence="9 10">
    <name type="scientific">Rhodococcus opacus</name>
    <name type="common">Nocardia opaca</name>
    <dbReference type="NCBI Taxonomy" id="37919"/>
    <lineage>
        <taxon>Bacteria</taxon>
        <taxon>Bacillati</taxon>
        <taxon>Actinomycetota</taxon>
        <taxon>Actinomycetes</taxon>
        <taxon>Mycobacteriales</taxon>
        <taxon>Nocardiaceae</taxon>
        <taxon>Rhodococcus</taxon>
    </lineage>
</organism>
<keyword evidence="4 9" id="KW-0418">Kinase</keyword>
<name>A0A076EP88_RHOOP</name>
<protein>
    <submittedName>
        <fullName evidence="9">Carbohydrate kinase</fullName>
    </submittedName>
</protein>
<dbReference type="EMBL" id="CP008947">
    <property type="protein sequence ID" value="AII07002.1"/>
    <property type="molecule type" value="Genomic_DNA"/>
</dbReference>
<dbReference type="InterPro" id="IPR043129">
    <property type="entry name" value="ATPase_NBD"/>
</dbReference>
<dbReference type="Pfam" id="PF02782">
    <property type="entry name" value="FGGY_C"/>
    <property type="match status" value="1"/>
</dbReference>
<feature type="domain" description="Carbohydrate kinase FGGY N-terminal" evidence="7">
    <location>
        <begin position="6"/>
        <end position="250"/>
    </location>
</feature>
<evidence type="ECO:0000256" key="6">
    <source>
        <dbReference type="ARBA" id="ARBA00023308"/>
    </source>
</evidence>
<proteinExistence type="inferred from homology"/>
<dbReference type="InterPro" id="IPR013449">
    <property type="entry name" value="Rhamnulokinase"/>
</dbReference>
<evidence type="ECO:0000256" key="1">
    <source>
        <dbReference type="ARBA" id="ARBA00009156"/>
    </source>
</evidence>
<feature type="domain" description="Carbohydrate kinase FGGY C-terminal" evidence="8">
    <location>
        <begin position="260"/>
        <end position="452"/>
    </location>
</feature>
<reference evidence="9 10" key="1">
    <citation type="submission" date="2014-07" db="EMBL/GenBank/DDBJ databases">
        <title>Genome Sequence of Rhodococcus opacus Strain R7, a Biodegrader of Mono- and Polycyclic Aromatic Hydrocarbons.</title>
        <authorList>
            <person name="Di Gennaro P."/>
            <person name="Zampolli J."/>
            <person name="Presti I."/>
            <person name="Cappelletti M."/>
            <person name="D'Ursi P."/>
            <person name="Orro A."/>
            <person name="Mezzelani A."/>
            <person name="Milanesi L."/>
        </authorList>
    </citation>
    <scope>NUCLEOTIDE SEQUENCE [LARGE SCALE GENOMIC DNA]</scope>
    <source>
        <strain evidence="9 10">R7</strain>
    </source>
</reference>
<accession>A0A076EP88</accession>
<dbReference type="GO" id="GO:0019301">
    <property type="term" value="P:rhamnose catabolic process"/>
    <property type="evidence" value="ECO:0007669"/>
    <property type="project" value="InterPro"/>
</dbReference>
<keyword evidence="2" id="KW-0808">Transferase</keyword>
<comment type="similarity">
    <text evidence="1">Belongs to the FGGY kinase family.</text>
</comment>
<keyword evidence="6" id="KW-0684">Rhamnose metabolism</keyword>
<evidence type="ECO:0000313" key="9">
    <source>
        <dbReference type="EMBL" id="AII07002.1"/>
    </source>
</evidence>
<dbReference type="PANTHER" id="PTHR43095">
    <property type="entry name" value="SUGAR KINASE"/>
    <property type="match status" value="1"/>
</dbReference>
<evidence type="ECO:0000256" key="2">
    <source>
        <dbReference type="ARBA" id="ARBA00022679"/>
    </source>
</evidence>
<dbReference type="AlphaFoldDB" id="A0A076EP88"/>
<evidence type="ECO:0000259" key="7">
    <source>
        <dbReference type="Pfam" id="PF00370"/>
    </source>
</evidence>
<dbReference type="InterPro" id="IPR050406">
    <property type="entry name" value="FGGY_Carb_Kinase"/>
</dbReference>
<evidence type="ECO:0000256" key="5">
    <source>
        <dbReference type="ARBA" id="ARBA00022840"/>
    </source>
</evidence>
<dbReference type="Gene3D" id="3.30.420.40">
    <property type="match status" value="2"/>
</dbReference>
<dbReference type="RefSeq" id="WP_112301604.1">
    <property type="nucleotide sequence ID" value="NZ_CP008947.1"/>
</dbReference>
<keyword evidence="5" id="KW-0067">ATP-binding</keyword>
<evidence type="ECO:0000313" key="10">
    <source>
        <dbReference type="Proteomes" id="UP000028488"/>
    </source>
</evidence>
<dbReference type="Pfam" id="PF00370">
    <property type="entry name" value="FGGY_N"/>
    <property type="match status" value="1"/>
</dbReference>
<evidence type="ECO:0000256" key="3">
    <source>
        <dbReference type="ARBA" id="ARBA00022741"/>
    </source>
</evidence>
<evidence type="ECO:0000259" key="8">
    <source>
        <dbReference type="Pfam" id="PF02782"/>
    </source>
</evidence>
<dbReference type="GO" id="GO:0005524">
    <property type="term" value="F:ATP binding"/>
    <property type="evidence" value="ECO:0007669"/>
    <property type="project" value="UniProtKB-KW"/>
</dbReference>
<dbReference type="InterPro" id="IPR018485">
    <property type="entry name" value="FGGY_C"/>
</dbReference>
<dbReference type="InterPro" id="IPR018484">
    <property type="entry name" value="FGGY_N"/>
</dbReference>
<dbReference type="Proteomes" id="UP000028488">
    <property type="component" value="Chromosome"/>
</dbReference>
<gene>
    <name evidence="9" type="ORF">EP51_21065</name>
</gene>